<dbReference type="GO" id="GO:0009083">
    <property type="term" value="P:branched-chain amino acid catabolic process"/>
    <property type="evidence" value="ECO:0007669"/>
    <property type="project" value="TreeGrafter"/>
</dbReference>
<organism evidence="6 7">
    <name type="scientific">Microbacter margulisiae</name>
    <dbReference type="NCBI Taxonomy" id="1350067"/>
    <lineage>
        <taxon>Bacteria</taxon>
        <taxon>Pseudomonadati</taxon>
        <taxon>Bacteroidota</taxon>
        <taxon>Bacteroidia</taxon>
        <taxon>Bacteroidales</taxon>
        <taxon>Porphyromonadaceae</taxon>
        <taxon>Microbacter</taxon>
    </lineage>
</organism>
<keyword evidence="3 4" id="KW-0786">Thiamine pyrophosphate</keyword>
<keyword evidence="4 6" id="KW-0670">Pyruvate</keyword>
<dbReference type="GO" id="GO:0004739">
    <property type="term" value="F:pyruvate dehydrogenase (acetyl-transferring) activity"/>
    <property type="evidence" value="ECO:0007669"/>
    <property type="project" value="UniProtKB-UniRule"/>
</dbReference>
<accession>A0A7W5DNP2</accession>
<evidence type="ECO:0000313" key="7">
    <source>
        <dbReference type="Proteomes" id="UP000544222"/>
    </source>
</evidence>
<dbReference type="Gene3D" id="3.40.50.970">
    <property type="match status" value="1"/>
</dbReference>
<evidence type="ECO:0000259" key="5">
    <source>
        <dbReference type="Pfam" id="PF00676"/>
    </source>
</evidence>
<comment type="function">
    <text evidence="4">The pyruvate dehydrogenase complex catalyzes the overall conversion of pyruvate to acetyl-CoA and CO(2). It contains multiple copies of three enzymatic components: pyruvate dehydrogenase (E1), dihydrolipoamide acetyltransferase (E2) and lipoamide dehydrogenase (E3).</text>
</comment>
<dbReference type="Proteomes" id="UP000544222">
    <property type="component" value="Unassembled WGS sequence"/>
</dbReference>
<dbReference type="Pfam" id="PF00676">
    <property type="entry name" value="E1_dh"/>
    <property type="match status" value="1"/>
</dbReference>
<keyword evidence="2 4" id="KW-0560">Oxidoreductase</keyword>
<sequence>MIFDEFDPKEDKIFRLIDNEGQVLNASLMPDLDDEIIVKAYKEMLFARVADEMAVSYQRQGRMYTYPPNMGQEAIAVAAGLVIRHEDWLVPVFRELGTWLAKGVSLKEIFLYYMGNEAGSNFKNAHHVLPFSIPIASQVQHAVGIGYSIKLKKIDEVAFTFVGDGGTSEGDFSEALNFAGVWQVPVVFTIQNNQYAISVPVRSQTKSINLAIKSYAFGIPGIKVDGNDFFAMFLAYKEALEYARAGNGSVLIEALTYRKGSHTTSDDPTKYRDKGEETEWAKADPIIRLKKYMDHKGIWKEDETALIEQYRTEVDKQFEEAEHFTPYQLEDVFQHTYVDMPDDLRRQKLEYEQFLTWKENRK</sequence>
<feature type="domain" description="Dehydrogenase E1 component" evidence="5">
    <location>
        <begin position="41"/>
        <end position="323"/>
    </location>
</feature>
<evidence type="ECO:0000313" key="6">
    <source>
        <dbReference type="EMBL" id="MBB3185903.1"/>
    </source>
</evidence>
<comment type="catalytic activity">
    <reaction evidence="4">
        <text>N(6)-[(R)-lipoyl]-L-lysyl-[protein] + pyruvate + H(+) = N(6)-[(R)-S(8)-acetyldihydrolipoyl]-L-lysyl-[protein] + CO2</text>
        <dbReference type="Rhea" id="RHEA:19189"/>
        <dbReference type="Rhea" id="RHEA-COMP:10474"/>
        <dbReference type="Rhea" id="RHEA-COMP:10478"/>
        <dbReference type="ChEBI" id="CHEBI:15361"/>
        <dbReference type="ChEBI" id="CHEBI:15378"/>
        <dbReference type="ChEBI" id="CHEBI:16526"/>
        <dbReference type="ChEBI" id="CHEBI:83099"/>
        <dbReference type="ChEBI" id="CHEBI:83111"/>
        <dbReference type="EC" id="1.2.4.1"/>
    </reaction>
</comment>
<evidence type="ECO:0000256" key="3">
    <source>
        <dbReference type="ARBA" id="ARBA00023052"/>
    </source>
</evidence>
<dbReference type="AlphaFoldDB" id="A0A7W5DNP2"/>
<dbReference type="PANTHER" id="PTHR43380:SF1">
    <property type="entry name" value="2-OXOISOVALERATE DEHYDROGENASE SUBUNIT ALPHA, MITOCHONDRIAL"/>
    <property type="match status" value="1"/>
</dbReference>
<dbReference type="RefSeq" id="WP_183411854.1">
    <property type="nucleotide sequence ID" value="NZ_JACHYB010000001.1"/>
</dbReference>
<reference evidence="6 7" key="1">
    <citation type="submission" date="2020-08" db="EMBL/GenBank/DDBJ databases">
        <title>Genomic Encyclopedia of Type Strains, Phase IV (KMG-IV): sequencing the most valuable type-strain genomes for metagenomic binning, comparative biology and taxonomic classification.</title>
        <authorList>
            <person name="Goeker M."/>
        </authorList>
    </citation>
    <scope>NUCLEOTIDE SEQUENCE [LARGE SCALE GENOMIC DNA]</scope>
    <source>
        <strain evidence="6 7">DSM 27471</strain>
    </source>
</reference>
<dbReference type="EMBL" id="JACHYB010000001">
    <property type="protein sequence ID" value="MBB3185903.1"/>
    <property type="molecule type" value="Genomic_DNA"/>
</dbReference>
<dbReference type="SUPFAM" id="SSF52518">
    <property type="entry name" value="Thiamin diphosphate-binding fold (THDP-binding)"/>
    <property type="match status" value="1"/>
</dbReference>
<comment type="subunit">
    <text evidence="4">Heterodimer of an alpha and a beta chain.</text>
</comment>
<dbReference type="PANTHER" id="PTHR43380">
    <property type="entry name" value="2-OXOISOVALERATE DEHYDROGENASE SUBUNIT ALPHA, MITOCHONDRIAL"/>
    <property type="match status" value="1"/>
</dbReference>
<keyword evidence="7" id="KW-1185">Reference proteome</keyword>
<comment type="caution">
    <text evidence="6">The sequence shown here is derived from an EMBL/GenBank/DDBJ whole genome shotgun (WGS) entry which is preliminary data.</text>
</comment>
<comment type="cofactor">
    <cofactor evidence="1 4">
        <name>thiamine diphosphate</name>
        <dbReference type="ChEBI" id="CHEBI:58937"/>
    </cofactor>
</comment>
<gene>
    <name evidence="6" type="ORF">FHX64_000066</name>
</gene>
<dbReference type="InterPro" id="IPR001017">
    <property type="entry name" value="DH_E1"/>
</dbReference>
<dbReference type="CDD" id="cd02000">
    <property type="entry name" value="TPP_E1_PDC_ADC_BCADC"/>
    <property type="match status" value="1"/>
</dbReference>
<name>A0A7W5DNP2_9PORP</name>
<dbReference type="EC" id="1.2.4.1" evidence="4"/>
<evidence type="ECO:0000256" key="2">
    <source>
        <dbReference type="ARBA" id="ARBA00023002"/>
    </source>
</evidence>
<protein>
    <recommendedName>
        <fullName evidence="4">Pyruvate dehydrogenase E1 component subunit alpha</fullName>
        <ecNumber evidence="4">1.2.4.1</ecNumber>
    </recommendedName>
</protein>
<dbReference type="NCBIfam" id="TIGR03181">
    <property type="entry name" value="PDH_E1_alph_x"/>
    <property type="match status" value="1"/>
</dbReference>
<proteinExistence type="predicted"/>
<evidence type="ECO:0000256" key="4">
    <source>
        <dbReference type="RuleBase" id="RU366007"/>
    </source>
</evidence>
<dbReference type="InterPro" id="IPR050771">
    <property type="entry name" value="Alpha-ketoacid_DH_E1_comp"/>
</dbReference>
<dbReference type="InterPro" id="IPR017596">
    <property type="entry name" value="PdhA/BkdA"/>
</dbReference>
<evidence type="ECO:0000256" key="1">
    <source>
        <dbReference type="ARBA" id="ARBA00001964"/>
    </source>
</evidence>
<dbReference type="InterPro" id="IPR029061">
    <property type="entry name" value="THDP-binding"/>
</dbReference>